<dbReference type="EMBL" id="JBFXLU010000130">
    <property type="protein sequence ID" value="KAL2839660.1"/>
    <property type="molecule type" value="Genomic_DNA"/>
</dbReference>
<comment type="caution">
    <text evidence="2">The sequence shown here is derived from an EMBL/GenBank/DDBJ whole genome shotgun (WGS) entry which is preliminary data.</text>
</comment>
<dbReference type="InterPro" id="IPR001509">
    <property type="entry name" value="Epimerase_deHydtase"/>
</dbReference>
<reference evidence="2 3" key="1">
    <citation type="submission" date="2024-07" db="EMBL/GenBank/DDBJ databases">
        <title>Section-level genome sequencing and comparative genomics of Aspergillus sections Usti and Cavernicolus.</title>
        <authorList>
            <consortium name="Lawrence Berkeley National Laboratory"/>
            <person name="Nybo J.L."/>
            <person name="Vesth T.C."/>
            <person name="Theobald S."/>
            <person name="Frisvad J.C."/>
            <person name="Larsen T.O."/>
            <person name="Kjaerboelling I."/>
            <person name="Rothschild-Mancinelli K."/>
            <person name="Lyhne E.K."/>
            <person name="Kogle M.E."/>
            <person name="Barry K."/>
            <person name="Clum A."/>
            <person name="Na H."/>
            <person name="Ledsgaard L."/>
            <person name="Lin J."/>
            <person name="Lipzen A."/>
            <person name="Kuo A."/>
            <person name="Riley R."/>
            <person name="Mondo S."/>
            <person name="Labutti K."/>
            <person name="Haridas S."/>
            <person name="Pangalinan J."/>
            <person name="Salamov A.A."/>
            <person name="Simmons B.A."/>
            <person name="Magnuson J.K."/>
            <person name="Chen J."/>
            <person name="Drula E."/>
            <person name="Henrissat B."/>
            <person name="Wiebenga A."/>
            <person name="Lubbers R.J."/>
            <person name="Gomes A.C."/>
            <person name="Makela M.R."/>
            <person name="Stajich J."/>
            <person name="Grigoriev I.V."/>
            <person name="Mortensen U.H."/>
            <person name="De Vries R.P."/>
            <person name="Baker S.E."/>
            <person name="Andersen M.R."/>
        </authorList>
    </citation>
    <scope>NUCLEOTIDE SEQUENCE [LARGE SCALE GENOMIC DNA]</scope>
    <source>
        <strain evidence="2 3">CBS 123904</strain>
    </source>
</reference>
<dbReference type="SUPFAM" id="SSF51735">
    <property type="entry name" value="NAD(P)-binding Rossmann-fold domains"/>
    <property type="match status" value="1"/>
</dbReference>
<proteinExistence type="predicted"/>
<dbReference type="Pfam" id="PF01370">
    <property type="entry name" value="Epimerase"/>
    <property type="match status" value="1"/>
</dbReference>
<organism evidence="2 3">
    <name type="scientific">Aspergillus pseudoustus</name>
    <dbReference type="NCBI Taxonomy" id="1810923"/>
    <lineage>
        <taxon>Eukaryota</taxon>
        <taxon>Fungi</taxon>
        <taxon>Dikarya</taxon>
        <taxon>Ascomycota</taxon>
        <taxon>Pezizomycotina</taxon>
        <taxon>Eurotiomycetes</taxon>
        <taxon>Eurotiomycetidae</taxon>
        <taxon>Eurotiales</taxon>
        <taxon>Aspergillaceae</taxon>
        <taxon>Aspergillus</taxon>
        <taxon>Aspergillus subgen. Nidulantes</taxon>
    </lineage>
</organism>
<gene>
    <name evidence="2" type="ORF">BJY01DRAFT_237027</name>
</gene>
<dbReference type="Proteomes" id="UP001610446">
    <property type="component" value="Unassembled WGS sequence"/>
</dbReference>
<dbReference type="PANTHER" id="PTHR48079">
    <property type="entry name" value="PROTEIN YEEZ"/>
    <property type="match status" value="1"/>
</dbReference>
<dbReference type="InterPro" id="IPR036291">
    <property type="entry name" value="NAD(P)-bd_dom_sf"/>
</dbReference>
<name>A0ABR4JI40_9EURO</name>
<evidence type="ECO:0000259" key="1">
    <source>
        <dbReference type="Pfam" id="PF01370"/>
    </source>
</evidence>
<sequence length="358" mass="38919">MSSLRILFVGASGYIGGSILDRFLKSTNTALKSATYTALVRRQEHASELAEHGVKPILFTGLEDSDFLRKQASKHDIVVNSADAFKAEAAKALILGLSDGQRQSGTEAIYLHTSGTSSIGEYPVPAASAERWVLSDKDDIYAHLTKLEAQKPYAQRTTDIAVVDTGISVDVKTYIVMSPTIYGEGSGLFNRQTIQVPGIIKRALRRGRTPVHGTGAGNWDHVHIDDLSDLYELILSRLLRGEALPSGKKGIYFSETGYHSWKELSEKIAAVGHDLGGLKTSEVEELDSDEWITTLHAATPASVQAGELGFASWSRSTADLGRSLGWAPKHGDASWEQDVVPTFKATWAKETQHRLTIG</sequence>
<accession>A0ABR4JI40</accession>
<feature type="domain" description="NAD-dependent epimerase/dehydratase" evidence="1">
    <location>
        <begin position="142"/>
        <end position="237"/>
    </location>
</feature>
<protein>
    <recommendedName>
        <fullName evidence="1">NAD-dependent epimerase/dehydratase domain-containing protein</fullName>
    </recommendedName>
</protein>
<dbReference type="Gene3D" id="3.40.50.720">
    <property type="entry name" value="NAD(P)-binding Rossmann-like Domain"/>
    <property type="match status" value="1"/>
</dbReference>
<dbReference type="InterPro" id="IPR051783">
    <property type="entry name" value="NAD(P)-dependent_oxidoreduct"/>
</dbReference>
<keyword evidence="3" id="KW-1185">Reference proteome</keyword>
<dbReference type="PANTHER" id="PTHR48079:SF6">
    <property type="entry name" value="NAD(P)-BINDING DOMAIN-CONTAINING PROTEIN-RELATED"/>
    <property type="match status" value="1"/>
</dbReference>
<evidence type="ECO:0000313" key="3">
    <source>
        <dbReference type="Proteomes" id="UP001610446"/>
    </source>
</evidence>
<evidence type="ECO:0000313" key="2">
    <source>
        <dbReference type="EMBL" id="KAL2839660.1"/>
    </source>
</evidence>